<dbReference type="InterPro" id="IPR020449">
    <property type="entry name" value="Tscrpt_reg_AraC-type_HTH"/>
</dbReference>
<keyword evidence="3" id="KW-0804">Transcription</keyword>
<dbReference type="SMART" id="SM00342">
    <property type="entry name" value="HTH_ARAC"/>
    <property type="match status" value="1"/>
</dbReference>
<dbReference type="Gene3D" id="1.10.10.60">
    <property type="entry name" value="Homeodomain-like"/>
    <property type="match status" value="1"/>
</dbReference>
<dbReference type="AlphaFoldDB" id="A0A176WUN7"/>
<name>A0A176WUN7_AGRTU</name>
<dbReference type="PROSITE" id="PS01124">
    <property type="entry name" value="HTH_ARAC_FAMILY_2"/>
    <property type="match status" value="1"/>
</dbReference>
<evidence type="ECO:0000259" key="4">
    <source>
        <dbReference type="PROSITE" id="PS01124"/>
    </source>
</evidence>
<dbReference type="PRINTS" id="PR00032">
    <property type="entry name" value="HTHARAC"/>
</dbReference>
<evidence type="ECO:0000256" key="1">
    <source>
        <dbReference type="ARBA" id="ARBA00023015"/>
    </source>
</evidence>
<dbReference type="SUPFAM" id="SSF46689">
    <property type="entry name" value="Homeodomain-like"/>
    <property type="match status" value="1"/>
</dbReference>
<accession>A0A176WUN7</accession>
<dbReference type="Proteomes" id="UP000077098">
    <property type="component" value="Unassembled WGS sequence"/>
</dbReference>
<feature type="domain" description="HTH araC/xylS-type" evidence="4">
    <location>
        <begin position="175"/>
        <end position="273"/>
    </location>
</feature>
<comment type="caution">
    <text evidence="5">The sequence shown here is derived from an EMBL/GenBank/DDBJ whole genome shotgun (WGS) entry which is preliminary data.</text>
</comment>
<dbReference type="InterPro" id="IPR009057">
    <property type="entry name" value="Homeodomain-like_sf"/>
</dbReference>
<gene>
    <name evidence="5" type="ORF">A7J57_06565</name>
</gene>
<dbReference type="GO" id="GO:0043565">
    <property type="term" value="F:sequence-specific DNA binding"/>
    <property type="evidence" value="ECO:0007669"/>
    <property type="project" value="InterPro"/>
</dbReference>
<dbReference type="InterPro" id="IPR018060">
    <property type="entry name" value="HTH_AraC"/>
</dbReference>
<protein>
    <submittedName>
        <fullName evidence="5">AraC family transcriptional regulator</fullName>
    </submittedName>
</protein>
<keyword evidence="2" id="KW-0238">DNA-binding</keyword>
<dbReference type="EMBL" id="LXPS01000041">
    <property type="protein sequence ID" value="OAE36225.1"/>
    <property type="molecule type" value="Genomic_DNA"/>
</dbReference>
<dbReference type="GO" id="GO:0003700">
    <property type="term" value="F:DNA-binding transcription factor activity"/>
    <property type="evidence" value="ECO:0007669"/>
    <property type="project" value="InterPro"/>
</dbReference>
<dbReference type="PANTHER" id="PTHR43280:SF32">
    <property type="entry name" value="TRANSCRIPTIONAL REGULATORY PROTEIN"/>
    <property type="match status" value="1"/>
</dbReference>
<evidence type="ECO:0000256" key="2">
    <source>
        <dbReference type="ARBA" id="ARBA00023125"/>
    </source>
</evidence>
<evidence type="ECO:0000313" key="6">
    <source>
        <dbReference type="Proteomes" id="UP000077098"/>
    </source>
</evidence>
<dbReference type="PANTHER" id="PTHR43280">
    <property type="entry name" value="ARAC-FAMILY TRANSCRIPTIONAL REGULATOR"/>
    <property type="match status" value="1"/>
</dbReference>
<dbReference type="Pfam" id="PF12833">
    <property type="entry name" value="HTH_18"/>
    <property type="match status" value="1"/>
</dbReference>
<sequence length="289" mass="31494">MASPNHKSVGGQSTLARILSSPLRANEVKLTPGNAHLILLASGNSCITGNDEDLYLPAPGMAWLPAGHTGRLRLEAGSRASLLSINDVCLAHAFAKGTNALFPRNGLDRVLTETLSQEHHAELAGYVKTIASENLRPTAATQTLILNLLCVALIRICQSTASAITATSMPSSIAERFVLLVAQHKRDHWNVETYARHLGISRDRLGSIIKAATGLSPKAYIHRELFSEARELLLNSSFQVSEIAYRLGFQDSGYFNRFFTRIEGISPGRLRRAAFRFPAEPAHSFAAWP</sequence>
<organism evidence="5 6">
    <name type="scientific">Agrobacterium tumefaciens</name>
    <dbReference type="NCBI Taxonomy" id="358"/>
    <lineage>
        <taxon>Bacteria</taxon>
        <taxon>Pseudomonadati</taxon>
        <taxon>Pseudomonadota</taxon>
        <taxon>Alphaproteobacteria</taxon>
        <taxon>Hyphomicrobiales</taxon>
        <taxon>Rhizobiaceae</taxon>
        <taxon>Rhizobium/Agrobacterium group</taxon>
        <taxon>Agrobacterium</taxon>
        <taxon>Agrobacterium tumefaciens complex</taxon>
    </lineage>
</organism>
<reference evidence="5 6" key="1">
    <citation type="submission" date="2016-05" db="EMBL/GenBank/DDBJ databases">
        <authorList>
            <person name="Lavstsen T."/>
            <person name="Jespersen J.S."/>
        </authorList>
    </citation>
    <scope>NUCLEOTIDE SEQUENCE [LARGE SCALE GENOMIC DNA]</scope>
    <source>
        <strain evidence="5 6">KCJ1736</strain>
    </source>
</reference>
<evidence type="ECO:0000256" key="3">
    <source>
        <dbReference type="ARBA" id="ARBA00023163"/>
    </source>
</evidence>
<proteinExistence type="predicted"/>
<evidence type="ECO:0000313" key="5">
    <source>
        <dbReference type="EMBL" id="OAE36225.1"/>
    </source>
</evidence>
<keyword evidence="1" id="KW-0805">Transcription regulation</keyword>